<name>A0A0F9CKV7_9ZZZZ</name>
<reference evidence="1" key="1">
    <citation type="journal article" date="2015" name="Nature">
        <title>Complex archaea that bridge the gap between prokaryotes and eukaryotes.</title>
        <authorList>
            <person name="Spang A."/>
            <person name="Saw J.H."/>
            <person name="Jorgensen S.L."/>
            <person name="Zaremba-Niedzwiedzka K."/>
            <person name="Martijn J."/>
            <person name="Lind A.E."/>
            <person name="van Eijk R."/>
            <person name="Schleper C."/>
            <person name="Guy L."/>
            <person name="Ettema T.J."/>
        </authorList>
    </citation>
    <scope>NUCLEOTIDE SEQUENCE</scope>
</reference>
<evidence type="ECO:0000313" key="1">
    <source>
        <dbReference type="EMBL" id="KKL27077.1"/>
    </source>
</evidence>
<sequence>MYFCDGIIGGENEGPIDPSPINMGIIIGGFDPLMVDLAIAELMNFDFKRIPQIKNIFNLKNRKISNHQPNDLKIFSNNTNWNEKKISEVLNSIKFNPSSGWKNYIEKKN</sequence>
<proteinExistence type="predicted"/>
<comment type="caution">
    <text evidence="1">The sequence shown here is derived from an EMBL/GenBank/DDBJ whole genome shotgun (WGS) entry which is preliminary data.</text>
</comment>
<dbReference type="EMBL" id="LAZR01035602">
    <property type="protein sequence ID" value="KKL27077.1"/>
    <property type="molecule type" value="Genomic_DNA"/>
</dbReference>
<evidence type="ECO:0008006" key="2">
    <source>
        <dbReference type="Google" id="ProtNLM"/>
    </source>
</evidence>
<dbReference type="AlphaFoldDB" id="A0A0F9CKV7"/>
<gene>
    <name evidence="1" type="ORF">LCGC14_2388780</name>
</gene>
<organism evidence="1">
    <name type="scientific">marine sediment metagenome</name>
    <dbReference type="NCBI Taxonomy" id="412755"/>
    <lineage>
        <taxon>unclassified sequences</taxon>
        <taxon>metagenomes</taxon>
        <taxon>ecological metagenomes</taxon>
    </lineage>
</organism>
<protein>
    <recommendedName>
        <fullName evidence="2">DUF362 domain-containing protein</fullName>
    </recommendedName>
</protein>
<accession>A0A0F9CKV7</accession>